<sequence length="59" mass="6831">MSEKRWGFRRQIGREGERRGEGVSNGVEGLRGCGCEERGIMVCWVVWNDGFSRGFCWNF</sequence>
<protein>
    <submittedName>
        <fullName evidence="1">Uncharacterized protein</fullName>
    </submittedName>
</protein>
<dbReference type="AlphaFoldDB" id="A0AAD1XIN5"/>
<proteinExistence type="predicted"/>
<dbReference type="EMBL" id="CAMPGE010014761">
    <property type="protein sequence ID" value="CAI2373411.1"/>
    <property type="molecule type" value="Genomic_DNA"/>
</dbReference>
<evidence type="ECO:0000313" key="2">
    <source>
        <dbReference type="Proteomes" id="UP001295684"/>
    </source>
</evidence>
<dbReference type="Proteomes" id="UP001295684">
    <property type="component" value="Unassembled WGS sequence"/>
</dbReference>
<gene>
    <name evidence="1" type="ORF">ECRASSUSDP1_LOCUS14757</name>
</gene>
<name>A0AAD1XIN5_EUPCR</name>
<comment type="caution">
    <text evidence="1">The sequence shown here is derived from an EMBL/GenBank/DDBJ whole genome shotgun (WGS) entry which is preliminary data.</text>
</comment>
<accession>A0AAD1XIN5</accession>
<organism evidence="1 2">
    <name type="scientific">Euplotes crassus</name>
    <dbReference type="NCBI Taxonomy" id="5936"/>
    <lineage>
        <taxon>Eukaryota</taxon>
        <taxon>Sar</taxon>
        <taxon>Alveolata</taxon>
        <taxon>Ciliophora</taxon>
        <taxon>Intramacronucleata</taxon>
        <taxon>Spirotrichea</taxon>
        <taxon>Hypotrichia</taxon>
        <taxon>Euplotida</taxon>
        <taxon>Euplotidae</taxon>
        <taxon>Moneuplotes</taxon>
    </lineage>
</organism>
<evidence type="ECO:0000313" key="1">
    <source>
        <dbReference type="EMBL" id="CAI2373411.1"/>
    </source>
</evidence>
<reference evidence="1" key="1">
    <citation type="submission" date="2023-07" db="EMBL/GenBank/DDBJ databases">
        <authorList>
            <consortium name="AG Swart"/>
            <person name="Singh M."/>
            <person name="Singh A."/>
            <person name="Seah K."/>
            <person name="Emmerich C."/>
        </authorList>
    </citation>
    <scope>NUCLEOTIDE SEQUENCE</scope>
    <source>
        <strain evidence="1">DP1</strain>
    </source>
</reference>
<keyword evidence="2" id="KW-1185">Reference proteome</keyword>